<feature type="compositionally biased region" description="Polar residues" evidence="1">
    <location>
        <begin position="377"/>
        <end position="388"/>
    </location>
</feature>
<evidence type="ECO:0000313" key="2">
    <source>
        <dbReference type="EMBL" id="QIK64413.1"/>
    </source>
</evidence>
<dbReference type="RefSeq" id="WP_166292745.1">
    <property type="nucleotide sequence ID" value="NZ_CP049863.1"/>
</dbReference>
<dbReference type="SUPFAM" id="SSF48452">
    <property type="entry name" value="TPR-like"/>
    <property type="match status" value="1"/>
</dbReference>
<proteinExistence type="predicted"/>
<dbReference type="Proteomes" id="UP000502677">
    <property type="component" value="Chromosome"/>
</dbReference>
<dbReference type="KEGG" id="lvi:G7068_15260"/>
<protein>
    <recommendedName>
        <fullName evidence="4">Tetratricopeptide repeat protein</fullName>
    </recommendedName>
</protein>
<organism evidence="2 3">
    <name type="scientific">Leucobacter viscericola</name>
    <dbReference type="NCBI Taxonomy" id="2714935"/>
    <lineage>
        <taxon>Bacteria</taxon>
        <taxon>Bacillati</taxon>
        <taxon>Actinomycetota</taxon>
        <taxon>Actinomycetes</taxon>
        <taxon>Micrococcales</taxon>
        <taxon>Microbacteriaceae</taxon>
        <taxon>Leucobacter</taxon>
    </lineage>
</organism>
<feature type="region of interest" description="Disordered" evidence="1">
    <location>
        <begin position="361"/>
        <end position="389"/>
    </location>
</feature>
<dbReference type="EMBL" id="CP049863">
    <property type="protein sequence ID" value="QIK64413.1"/>
    <property type="molecule type" value="Genomic_DNA"/>
</dbReference>
<evidence type="ECO:0000256" key="1">
    <source>
        <dbReference type="SAM" id="MobiDB-lite"/>
    </source>
</evidence>
<name>A0A6G7XIN8_9MICO</name>
<sequence>MIATVQRELNDIRRMPYGTARTAASEAITRRIETEGPKELLAEALLDLVESYSFSDQGVKSFSAFARILRLWDESPELFDEGDERNLFWEFKWVAGDLAEYPQISLAQAVAFLDDMERRFELAGHGVSSVRMSRFRWAWHAGRPDTDAFRLEWITGLRDEFEDCRACTIGQQVDYFTAAERYDEAVALGLTQDSSCNIEPTRTWYGVALAALLSGDPELALTMHKRALATDDGGPTEFASARGYGFETLARGGRLEQALRLLRNDYPEALTKGESPAYHLRFYLGVLAGLSANLDRGDLPTGFREPEWSTVAGLQAWVLAAAQRLARDLDARNGNDMYERSINRALAATRVEKLLADPSLDTPDISEEISSAAGPSVRQTESDSTVAPSSAHDVLLAQAEELAGRGDYGTAVPAYAEAAKLLEAEGWLERSGFAFAEAAQCASIAGEEEASHRFFAAAVSRLRTGGGDAGTLSAVLTAWTPVAARMNDPETLLNVTREELQKLGEFNTDGLSEDLAERRRAEWLLERASLRDTFARSLAAAAPGQRPSGLGLEQAAAEATTAGEEFAQLGRIADAAHAFWLAGKVQLENGQTTEALWSLESAFEGFTVAQRREERTNAASELIDLLRQTGQPERADEIVAQL</sequence>
<gene>
    <name evidence="2" type="ORF">G7068_15260</name>
</gene>
<dbReference type="InterPro" id="IPR011990">
    <property type="entry name" value="TPR-like_helical_dom_sf"/>
</dbReference>
<dbReference type="AlphaFoldDB" id="A0A6G7XIN8"/>
<reference evidence="2 3" key="1">
    <citation type="submission" date="2020-03" db="EMBL/GenBank/DDBJ databases">
        <title>Leucobacter sp. nov., isolated from beetles.</title>
        <authorList>
            <person name="Hyun D.-W."/>
            <person name="Bae J.-W."/>
        </authorList>
    </citation>
    <scope>NUCLEOTIDE SEQUENCE [LARGE SCALE GENOMIC DNA]</scope>
    <source>
        <strain evidence="2 3">HDW9C</strain>
    </source>
</reference>
<keyword evidence="3" id="KW-1185">Reference proteome</keyword>
<evidence type="ECO:0000313" key="3">
    <source>
        <dbReference type="Proteomes" id="UP000502677"/>
    </source>
</evidence>
<accession>A0A6G7XIN8</accession>
<dbReference type="Gene3D" id="1.25.40.10">
    <property type="entry name" value="Tetratricopeptide repeat domain"/>
    <property type="match status" value="1"/>
</dbReference>
<evidence type="ECO:0008006" key="4">
    <source>
        <dbReference type="Google" id="ProtNLM"/>
    </source>
</evidence>